<protein>
    <submittedName>
        <fullName evidence="2">Uncharacterized protein</fullName>
    </submittedName>
</protein>
<feature type="coiled-coil region" evidence="1">
    <location>
        <begin position="20"/>
        <end position="50"/>
    </location>
</feature>
<reference evidence="3" key="1">
    <citation type="journal article" date="2021" name="Microbiol. Resour. Announc.">
        <title>LGAAP: Leishmaniinae Genome Assembly and Annotation Pipeline.</title>
        <authorList>
            <person name="Almutairi H."/>
            <person name="Urbaniak M.D."/>
            <person name="Bates M.D."/>
            <person name="Jariyapan N."/>
            <person name="Kwakye-Nuako G."/>
            <person name="Thomaz-Soccol V."/>
            <person name="Al-Salem W.S."/>
            <person name="Dillon R.J."/>
            <person name="Bates P.A."/>
            <person name="Gatherer D."/>
        </authorList>
    </citation>
    <scope>NUCLEOTIDE SEQUENCE [LARGE SCALE GENOMIC DNA]</scope>
</reference>
<name>A0A836G2T5_9TRYP</name>
<comment type="caution">
    <text evidence="2">The sequence shown here is derived from an EMBL/GenBank/DDBJ whole genome shotgun (WGS) entry which is preliminary data.</text>
</comment>
<dbReference type="AlphaFoldDB" id="A0A836G2T5"/>
<dbReference type="Proteomes" id="UP000674143">
    <property type="component" value="Unassembled WGS sequence"/>
</dbReference>
<dbReference type="EMBL" id="JAFHLR010000036">
    <property type="protein sequence ID" value="KAG5465134.1"/>
    <property type="molecule type" value="Genomic_DNA"/>
</dbReference>
<dbReference type="KEGG" id="loi:92356598"/>
<accession>A0A836G2T5</accession>
<proteinExistence type="predicted"/>
<organism evidence="2 3">
    <name type="scientific">Leishmania orientalis</name>
    <dbReference type="NCBI Taxonomy" id="2249476"/>
    <lineage>
        <taxon>Eukaryota</taxon>
        <taxon>Discoba</taxon>
        <taxon>Euglenozoa</taxon>
        <taxon>Kinetoplastea</taxon>
        <taxon>Metakinetoplastina</taxon>
        <taxon>Trypanosomatida</taxon>
        <taxon>Trypanosomatidae</taxon>
        <taxon>Leishmaniinae</taxon>
        <taxon>Leishmania</taxon>
    </lineage>
</organism>
<keyword evidence="1" id="KW-0175">Coiled coil</keyword>
<dbReference type="SMR" id="A0A836G2T5"/>
<evidence type="ECO:0000313" key="3">
    <source>
        <dbReference type="Proteomes" id="UP000674143"/>
    </source>
</evidence>
<evidence type="ECO:0000313" key="2">
    <source>
        <dbReference type="EMBL" id="KAG5465134.1"/>
    </source>
</evidence>
<evidence type="ECO:0000256" key="1">
    <source>
        <dbReference type="SAM" id="Coils"/>
    </source>
</evidence>
<keyword evidence="3" id="KW-1185">Reference proteome</keyword>
<reference evidence="3" key="2">
    <citation type="journal article" date="2021" name="Sci. Data">
        <title>Chromosome-scale genome sequencing, assembly and annotation of six genomes from subfamily Leishmaniinae.</title>
        <authorList>
            <person name="Almutairi H."/>
            <person name="Urbaniak M.D."/>
            <person name="Bates M.D."/>
            <person name="Jariyapan N."/>
            <person name="Kwakye-Nuako G."/>
            <person name="Thomaz Soccol V."/>
            <person name="Al-Salem W.S."/>
            <person name="Dillon R.J."/>
            <person name="Bates P.A."/>
            <person name="Gatherer D."/>
        </authorList>
    </citation>
    <scope>NUCLEOTIDE SEQUENCE [LARGE SCALE GENOMIC DNA]</scope>
</reference>
<gene>
    <name evidence="2" type="ORF">LSCM4_00586</name>
</gene>
<sequence length="295" mass="32520">MLKETPSTSPTVSVSAGRIVARLRATLQHAEQTRAELSTLEELLSSLSVAAADLICTSTTSADTEATEPSLRRYNADERAADGHLSPLTTVEPSQWERKLWRSWCSSPEAKNAFYGSGLSTSFSALERSVSDAVVLSASPKLQRSTEKVRLLCSILEKRVQHARRKLSLPHARAQWAWEAVSALHQVAHASLEREDDEAKKMSFATPCVPHTSRQQTAHTTEKRDVFPAVSDAIWWEVHAGLRGVLHRTTPYTACTAMGKSEEVAEGRLELQRQRLLALLQEITICLVEHTSASG</sequence>
<dbReference type="RefSeq" id="XP_067058765.1">
    <property type="nucleotide sequence ID" value="XM_067202664.1"/>
</dbReference>
<dbReference type="GeneID" id="92356598"/>